<dbReference type="AlphaFoldDB" id="A0A518CHB0"/>
<proteinExistence type="predicted"/>
<sequence length="462" mass="52788">MLSFIKDRWRIAQLKAEYQRRVQENLLELVEANHSRPVADDSGEWMQVGKSKTGATESEQAATRDQVRKMVHENPHARNILRLMEVYVVGPELQLSHQPQLREGEQEDRELTRSATTLWKDFLSENQRHFSYREYAKRTWRDGETFLRQFDTEVWPPTVRFIDPEQIGATAELPDSEGIITQRHDVETPIYYLQVDANTGELLEQIPAAEVFHTRINVDSNQKRGESLFAPILACLSSFNRWVETELLARKLQASIVLWRKVQGSASAATNLAESAQTSSTRYGGDSVRRERFAPGTILTTSAGTDLQYLSPNTNFGDAVPLGRLLLLCTAAGAGLPEFMLTSDAANANYSSTMVAEGPAVKMFQSEQNFFANEFTRIWRWVMREAISQQLLPDDFLDRYRPSWNFPQLVNRDRSRERLADTHMVDHQILSRAEVARRDGVDPHTMQTEIDQETTRQAKKAA</sequence>
<keyword evidence="3" id="KW-1185">Reference proteome</keyword>
<name>A0A518CHB0_9PLAN</name>
<gene>
    <name evidence="2" type="ORF">Pla110_03230</name>
</gene>
<dbReference type="GO" id="GO:0019068">
    <property type="term" value="P:virion assembly"/>
    <property type="evidence" value="ECO:0007669"/>
    <property type="project" value="InterPro"/>
</dbReference>
<evidence type="ECO:0000256" key="1">
    <source>
        <dbReference type="SAM" id="MobiDB-lite"/>
    </source>
</evidence>
<dbReference type="GO" id="GO:0005198">
    <property type="term" value="F:structural molecule activity"/>
    <property type="evidence" value="ECO:0007669"/>
    <property type="project" value="InterPro"/>
</dbReference>
<dbReference type="Proteomes" id="UP000317178">
    <property type="component" value="Chromosome"/>
</dbReference>
<organism evidence="2 3">
    <name type="scientific">Polystyrenella longa</name>
    <dbReference type="NCBI Taxonomy" id="2528007"/>
    <lineage>
        <taxon>Bacteria</taxon>
        <taxon>Pseudomonadati</taxon>
        <taxon>Planctomycetota</taxon>
        <taxon>Planctomycetia</taxon>
        <taxon>Planctomycetales</taxon>
        <taxon>Planctomycetaceae</taxon>
        <taxon>Polystyrenella</taxon>
    </lineage>
</organism>
<dbReference type="OrthoDB" id="208663at2"/>
<dbReference type="Pfam" id="PF05136">
    <property type="entry name" value="Phage_portal_2"/>
    <property type="match status" value="1"/>
</dbReference>
<reference evidence="2 3" key="1">
    <citation type="submission" date="2019-02" db="EMBL/GenBank/DDBJ databases">
        <title>Deep-cultivation of Planctomycetes and their phenomic and genomic characterization uncovers novel biology.</title>
        <authorList>
            <person name="Wiegand S."/>
            <person name="Jogler M."/>
            <person name="Boedeker C."/>
            <person name="Pinto D."/>
            <person name="Vollmers J."/>
            <person name="Rivas-Marin E."/>
            <person name="Kohn T."/>
            <person name="Peeters S.H."/>
            <person name="Heuer A."/>
            <person name="Rast P."/>
            <person name="Oberbeckmann S."/>
            <person name="Bunk B."/>
            <person name="Jeske O."/>
            <person name="Meyerdierks A."/>
            <person name="Storesund J.E."/>
            <person name="Kallscheuer N."/>
            <person name="Luecker S."/>
            <person name="Lage O.M."/>
            <person name="Pohl T."/>
            <person name="Merkel B.J."/>
            <person name="Hornburger P."/>
            <person name="Mueller R.-W."/>
            <person name="Bruemmer F."/>
            <person name="Labrenz M."/>
            <person name="Spormann A.M."/>
            <person name="Op den Camp H."/>
            <person name="Overmann J."/>
            <person name="Amann R."/>
            <person name="Jetten M.S.M."/>
            <person name="Mascher T."/>
            <person name="Medema M.H."/>
            <person name="Devos D.P."/>
            <person name="Kaster A.-K."/>
            <person name="Ovreas L."/>
            <person name="Rohde M."/>
            <person name="Galperin M.Y."/>
            <person name="Jogler C."/>
        </authorList>
    </citation>
    <scope>NUCLEOTIDE SEQUENCE [LARGE SCALE GENOMIC DNA]</scope>
    <source>
        <strain evidence="2 3">Pla110</strain>
    </source>
</reference>
<dbReference type="EMBL" id="CP036281">
    <property type="protein sequence ID" value="QDU78619.1"/>
    <property type="molecule type" value="Genomic_DNA"/>
</dbReference>
<dbReference type="InterPro" id="IPR006429">
    <property type="entry name" value="Phage_lambda_portal"/>
</dbReference>
<accession>A0A518CHB0</accession>
<feature type="region of interest" description="Disordered" evidence="1">
    <location>
        <begin position="437"/>
        <end position="462"/>
    </location>
</feature>
<evidence type="ECO:0000313" key="3">
    <source>
        <dbReference type="Proteomes" id="UP000317178"/>
    </source>
</evidence>
<dbReference type="KEGG" id="plon:Pla110_03230"/>
<protein>
    <submittedName>
        <fullName evidence="2">Phage portal protein, lambda family</fullName>
    </submittedName>
</protein>
<evidence type="ECO:0000313" key="2">
    <source>
        <dbReference type="EMBL" id="QDU78619.1"/>
    </source>
</evidence>
<dbReference type="RefSeq" id="WP_144992523.1">
    <property type="nucleotide sequence ID" value="NZ_CP036281.1"/>
</dbReference>